<dbReference type="EMBL" id="JAFMYU010000001">
    <property type="protein sequence ID" value="MBO0929448.1"/>
    <property type="molecule type" value="Genomic_DNA"/>
</dbReference>
<comment type="caution">
    <text evidence="2">The sequence shown here is derived from an EMBL/GenBank/DDBJ whole genome shotgun (WGS) entry which is preliminary data.</text>
</comment>
<dbReference type="RefSeq" id="WP_207333419.1">
    <property type="nucleotide sequence ID" value="NZ_JAFMYU010000001.1"/>
</dbReference>
<gene>
    <name evidence="2" type="ORF">J2I48_00490</name>
</gene>
<feature type="transmembrane region" description="Helical" evidence="1">
    <location>
        <begin position="12"/>
        <end position="35"/>
    </location>
</feature>
<name>A0A939G438_9BACT</name>
<feature type="transmembrane region" description="Helical" evidence="1">
    <location>
        <begin position="144"/>
        <end position="163"/>
    </location>
</feature>
<accession>A0A939G438</accession>
<keyword evidence="3" id="KW-1185">Reference proteome</keyword>
<evidence type="ECO:0000313" key="2">
    <source>
        <dbReference type="EMBL" id="MBO0929448.1"/>
    </source>
</evidence>
<sequence length="167" mass="19079">MTFRDLFDFAAAQPGVVALLLLAVPALAFLINLWAGTTDAEIWRWRYVYAGLVYAACIPGIFALTLNIYLFLFERQSLWTMNLALQVLPILTMMATLMLIKRKMPFKYIPGFGRLSGFMTLIAALIGILWFVDRLKLVAFTYVPFSYVVFGFVALLIIIRFAWSRVF</sequence>
<keyword evidence="1" id="KW-0812">Transmembrane</keyword>
<protein>
    <submittedName>
        <fullName evidence="2">Uncharacterized protein</fullName>
    </submittedName>
</protein>
<feature type="transmembrane region" description="Helical" evidence="1">
    <location>
        <begin position="112"/>
        <end position="132"/>
    </location>
</feature>
<keyword evidence="1" id="KW-0472">Membrane</keyword>
<proteinExistence type="predicted"/>
<organism evidence="2 3">
    <name type="scientific">Fibrella aquatilis</name>
    <dbReference type="NCBI Taxonomy" id="2817059"/>
    <lineage>
        <taxon>Bacteria</taxon>
        <taxon>Pseudomonadati</taxon>
        <taxon>Bacteroidota</taxon>
        <taxon>Cytophagia</taxon>
        <taxon>Cytophagales</taxon>
        <taxon>Spirosomataceae</taxon>
        <taxon>Fibrella</taxon>
    </lineage>
</organism>
<dbReference type="AlphaFoldDB" id="A0A939G438"/>
<dbReference type="Proteomes" id="UP000664795">
    <property type="component" value="Unassembled WGS sequence"/>
</dbReference>
<keyword evidence="1" id="KW-1133">Transmembrane helix</keyword>
<feature type="transmembrane region" description="Helical" evidence="1">
    <location>
        <begin position="47"/>
        <end position="72"/>
    </location>
</feature>
<evidence type="ECO:0000313" key="3">
    <source>
        <dbReference type="Proteomes" id="UP000664795"/>
    </source>
</evidence>
<evidence type="ECO:0000256" key="1">
    <source>
        <dbReference type="SAM" id="Phobius"/>
    </source>
</evidence>
<feature type="transmembrane region" description="Helical" evidence="1">
    <location>
        <begin position="78"/>
        <end position="100"/>
    </location>
</feature>
<reference evidence="2 3" key="1">
    <citation type="submission" date="2021-03" db="EMBL/GenBank/DDBJ databases">
        <title>Fibrella sp. HMF5036 genome sequencing and assembly.</title>
        <authorList>
            <person name="Kang H."/>
            <person name="Kim H."/>
            <person name="Bae S."/>
            <person name="Joh K."/>
        </authorList>
    </citation>
    <scope>NUCLEOTIDE SEQUENCE [LARGE SCALE GENOMIC DNA]</scope>
    <source>
        <strain evidence="2 3">HMF5036</strain>
    </source>
</reference>